<feature type="region of interest" description="Disordered" evidence="1">
    <location>
        <begin position="404"/>
        <end position="435"/>
    </location>
</feature>
<dbReference type="Proteomes" id="UP001516023">
    <property type="component" value="Unassembled WGS sequence"/>
</dbReference>
<keyword evidence="3" id="KW-1185">Reference proteome</keyword>
<proteinExistence type="predicted"/>
<comment type="caution">
    <text evidence="2">The sequence shown here is derived from an EMBL/GenBank/DDBJ whole genome shotgun (WGS) entry which is preliminary data.</text>
</comment>
<evidence type="ECO:0000313" key="2">
    <source>
        <dbReference type="EMBL" id="KAL3793881.1"/>
    </source>
</evidence>
<evidence type="ECO:0000313" key="3">
    <source>
        <dbReference type="Proteomes" id="UP001516023"/>
    </source>
</evidence>
<dbReference type="PANTHER" id="PTHR36978">
    <property type="entry name" value="P-LOOP CONTAINING NUCLEOTIDE TRIPHOSPHATE HYDROLASE"/>
    <property type="match status" value="1"/>
</dbReference>
<feature type="region of interest" description="Disordered" evidence="1">
    <location>
        <begin position="34"/>
        <end position="61"/>
    </location>
</feature>
<dbReference type="AlphaFoldDB" id="A0ABD3Q2W0"/>
<name>A0ABD3Q2W0_9STRA</name>
<dbReference type="Gene3D" id="3.40.50.300">
    <property type="entry name" value="P-loop containing nucleotide triphosphate hydrolases"/>
    <property type="match status" value="1"/>
</dbReference>
<sequence>MCGVNLYLLSLHHKSSSPDEIFLTHLPRNLSHHREAHGATAQVPPRESASATSCYRPRPIAPRRDNDTPAFPVINLGFPKMGTSSLHAFFGCAGYRSMHFRCHKSYACAECLMTQHFQQQPRQQKTNAKREVHLKKCGIADVYSQIDRDDYFPQVTTITLLLQHAHSHILHIPFFNNNIWSLPLSSPFFFKFKISLLEEILNGHPNATYFLTFRSMEKWYHSISHWPPDVPPELLLKNRIIAPGLTHGGTLQDYSAWFCNHVTRVRDMVSRYPFATLVEIDIEDATTAGYMSDLFDVDERCWGRANVNFDLHEELNAESIQNNDTRGMNGDSEVGMDNAKARGSMPWFIHGKRQIRGKDGVMRLRYEEIPLNILAKINSLVQGNSTVVRPGDVEHPNDLRLKQQPVGMPWNSSSNVVTKPPLVSSHRDQTSTPHKKLLSHDEYCNALLAHEEGHWQHTSYDSFAQLAMNNPSIKRLHFPKELDWLKGRVPSNGFGTCSWEKNMLMYNGILGHQCGCEVRGFQPSLSEWVYNTTARPSTLDNLDENSGFHPSWNEYYKTSATLRLARMLANANATLCFAGDSIDYQIYYAMQNNLKRVSQLHAMHYGGNPELVHVMDREIKVTHSTEPGTMEDWYRTGRRPPDGDGSFVTGNRPPPGGFGSMYSILETKAWFENDNLNPKLARIRFFMTYGWSPWNVEFMESCNIVVMNLGLHYSPDGDHIGKQTRHPLMDDVRAAITYLANFTSVQKNRIAVWRSALPQHFDTTDGHFYEWDNLPTNHSCVSLTREGSDFSQQVYNAVYDQVFASMCKEPGNSVLQESCSRFKHVCDVDLMSVEFQTIFKYWLDNNCTERVEREKRRLNNDTTVTGSILRWNIFNLFENIKWHSKDMDCSHFCYIPSLFDNAFERLELLVAPLVAQFKDNTNIGTNYF</sequence>
<gene>
    <name evidence="2" type="ORF">HJC23_002128</name>
</gene>
<accession>A0ABD3Q2W0</accession>
<protein>
    <submittedName>
        <fullName evidence="2">Uncharacterized protein</fullName>
    </submittedName>
</protein>
<dbReference type="PANTHER" id="PTHR36978:SF4">
    <property type="entry name" value="P-LOOP CONTAINING NUCLEOSIDE TRIPHOSPHATE HYDROLASE PROTEIN"/>
    <property type="match status" value="1"/>
</dbReference>
<dbReference type="InterPro" id="IPR027417">
    <property type="entry name" value="P-loop_NTPase"/>
</dbReference>
<dbReference type="EMBL" id="JABMIG020000086">
    <property type="protein sequence ID" value="KAL3793881.1"/>
    <property type="molecule type" value="Genomic_DNA"/>
</dbReference>
<organism evidence="2 3">
    <name type="scientific">Cyclotella cryptica</name>
    <dbReference type="NCBI Taxonomy" id="29204"/>
    <lineage>
        <taxon>Eukaryota</taxon>
        <taxon>Sar</taxon>
        <taxon>Stramenopiles</taxon>
        <taxon>Ochrophyta</taxon>
        <taxon>Bacillariophyta</taxon>
        <taxon>Coscinodiscophyceae</taxon>
        <taxon>Thalassiosirophycidae</taxon>
        <taxon>Stephanodiscales</taxon>
        <taxon>Stephanodiscaceae</taxon>
        <taxon>Cyclotella</taxon>
    </lineage>
</organism>
<evidence type="ECO:0000256" key="1">
    <source>
        <dbReference type="SAM" id="MobiDB-lite"/>
    </source>
</evidence>
<reference evidence="2 3" key="1">
    <citation type="journal article" date="2020" name="G3 (Bethesda)">
        <title>Improved Reference Genome for Cyclotella cryptica CCMP332, a Model for Cell Wall Morphogenesis, Salinity Adaptation, and Lipid Production in Diatoms (Bacillariophyta).</title>
        <authorList>
            <person name="Roberts W.R."/>
            <person name="Downey K.M."/>
            <person name="Ruck E.C."/>
            <person name="Traller J.C."/>
            <person name="Alverson A.J."/>
        </authorList>
    </citation>
    <scope>NUCLEOTIDE SEQUENCE [LARGE SCALE GENOMIC DNA]</scope>
    <source>
        <strain evidence="2 3">CCMP332</strain>
    </source>
</reference>
<dbReference type="SUPFAM" id="SSF52540">
    <property type="entry name" value="P-loop containing nucleoside triphosphate hydrolases"/>
    <property type="match status" value="1"/>
</dbReference>